<reference evidence="2 3" key="1">
    <citation type="submission" date="2018-03" db="EMBL/GenBank/DDBJ databases">
        <authorList>
            <person name="Guldener U."/>
        </authorList>
    </citation>
    <scope>NUCLEOTIDE SEQUENCE [LARGE SCALE GENOMIC DNA]</scope>
    <source>
        <strain evidence="2 3">DAOM196992</strain>
    </source>
</reference>
<gene>
    <name evidence="2" type="ORF">PSFLO_01031</name>
</gene>
<keyword evidence="1" id="KW-0732">Signal</keyword>
<keyword evidence="3" id="KW-1185">Reference proteome</keyword>
<protein>
    <submittedName>
        <fullName evidence="2">Uncharacterized protein</fullName>
    </submittedName>
</protein>
<name>A0A5C3EUP0_9BASI</name>
<organism evidence="2 3">
    <name type="scientific">Pseudozyma flocculosa</name>
    <dbReference type="NCBI Taxonomy" id="84751"/>
    <lineage>
        <taxon>Eukaryota</taxon>
        <taxon>Fungi</taxon>
        <taxon>Dikarya</taxon>
        <taxon>Basidiomycota</taxon>
        <taxon>Ustilaginomycotina</taxon>
        <taxon>Ustilaginomycetes</taxon>
        <taxon>Ustilaginales</taxon>
        <taxon>Ustilaginaceae</taxon>
        <taxon>Pseudozyma</taxon>
    </lineage>
</organism>
<proteinExistence type="predicted"/>
<dbReference type="AlphaFoldDB" id="A0A5C3EUP0"/>
<feature type="signal peptide" evidence="1">
    <location>
        <begin position="1"/>
        <end position="20"/>
    </location>
</feature>
<sequence>MKPPSLHLTALLVFAAGATAEVWISLKGLDGTRGVCTTSPLNFAARQAFAFNALCDLQGSCPMDGDAVAMFCNRLGGTYRRING</sequence>
<evidence type="ECO:0000256" key="1">
    <source>
        <dbReference type="SAM" id="SignalP"/>
    </source>
</evidence>
<dbReference type="Proteomes" id="UP000323386">
    <property type="component" value="Unassembled WGS sequence"/>
</dbReference>
<accession>A0A5C3EUP0</accession>
<evidence type="ECO:0000313" key="2">
    <source>
        <dbReference type="EMBL" id="SPO35560.1"/>
    </source>
</evidence>
<dbReference type="EMBL" id="OOIP01000002">
    <property type="protein sequence ID" value="SPO35560.1"/>
    <property type="molecule type" value="Genomic_DNA"/>
</dbReference>
<evidence type="ECO:0000313" key="3">
    <source>
        <dbReference type="Proteomes" id="UP000323386"/>
    </source>
</evidence>
<feature type="chain" id="PRO_5022870650" evidence="1">
    <location>
        <begin position="21"/>
        <end position="84"/>
    </location>
</feature>